<feature type="region of interest" description="Disordered" evidence="2">
    <location>
        <begin position="155"/>
        <end position="178"/>
    </location>
</feature>
<gene>
    <name evidence="3" type="ORF">GEV33_012236</name>
</gene>
<feature type="region of interest" description="Disordered" evidence="2">
    <location>
        <begin position="488"/>
        <end position="540"/>
    </location>
</feature>
<dbReference type="AlphaFoldDB" id="A0A8J6H9G8"/>
<dbReference type="Proteomes" id="UP000719412">
    <property type="component" value="Unassembled WGS sequence"/>
</dbReference>
<feature type="coiled-coil region" evidence="1">
    <location>
        <begin position="317"/>
        <end position="344"/>
    </location>
</feature>
<dbReference type="EMBL" id="JABDTM020027422">
    <property type="protein sequence ID" value="KAH0810555.1"/>
    <property type="molecule type" value="Genomic_DNA"/>
</dbReference>
<feature type="compositionally biased region" description="Basic and acidic residues" evidence="2">
    <location>
        <begin position="501"/>
        <end position="523"/>
    </location>
</feature>
<protein>
    <submittedName>
        <fullName evidence="3">Uncharacterized protein</fullName>
    </submittedName>
</protein>
<name>A0A8J6H9G8_TENMO</name>
<reference evidence="3" key="2">
    <citation type="submission" date="2021-08" db="EMBL/GenBank/DDBJ databases">
        <authorList>
            <person name="Eriksson T."/>
        </authorList>
    </citation>
    <scope>NUCLEOTIDE SEQUENCE</scope>
    <source>
        <strain evidence="3">Stoneville</strain>
        <tissue evidence="3">Whole head</tissue>
    </source>
</reference>
<feature type="compositionally biased region" description="Basic residues" evidence="2">
    <location>
        <begin position="430"/>
        <end position="443"/>
    </location>
</feature>
<accession>A0A8J6H9G8</accession>
<evidence type="ECO:0000256" key="1">
    <source>
        <dbReference type="SAM" id="Coils"/>
    </source>
</evidence>
<feature type="region of interest" description="Disordered" evidence="2">
    <location>
        <begin position="255"/>
        <end position="308"/>
    </location>
</feature>
<proteinExistence type="predicted"/>
<organism evidence="3 4">
    <name type="scientific">Tenebrio molitor</name>
    <name type="common">Yellow mealworm beetle</name>
    <dbReference type="NCBI Taxonomy" id="7067"/>
    <lineage>
        <taxon>Eukaryota</taxon>
        <taxon>Metazoa</taxon>
        <taxon>Ecdysozoa</taxon>
        <taxon>Arthropoda</taxon>
        <taxon>Hexapoda</taxon>
        <taxon>Insecta</taxon>
        <taxon>Pterygota</taxon>
        <taxon>Neoptera</taxon>
        <taxon>Endopterygota</taxon>
        <taxon>Coleoptera</taxon>
        <taxon>Polyphaga</taxon>
        <taxon>Cucujiformia</taxon>
        <taxon>Tenebrionidae</taxon>
        <taxon>Tenebrio</taxon>
    </lineage>
</organism>
<feature type="compositionally biased region" description="Basic and acidic residues" evidence="2">
    <location>
        <begin position="294"/>
        <end position="308"/>
    </location>
</feature>
<feature type="compositionally biased region" description="Basic and acidic residues" evidence="2">
    <location>
        <begin position="255"/>
        <end position="275"/>
    </location>
</feature>
<evidence type="ECO:0000313" key="4">
    <source>
        <dbReference type="Proteomes" id="UP000719412"/>
    </source>
</evidence>
<keyword evidence="1" id="KW-0175">Coiled coil</keyword>
<evidence type="ECO:0000313" key="3">
    <source>
        <dbReference type="EMBL" id="KAH0810555.1"/>
    </source>
</evidence>
<feature type="region of interest" description="Disordered" evidence="2">
    <location>
        <begin position="413"/>
        <end position="445"/>
    </location>
</feature>
<keyword evidence="4" id="KW-1185">Reference proteome</keyword>
<reference evidence="3" key="1">
    <citation type="journal article" date="2020" name="J Insects Food Feed">
        <title>The yellow mealworm (Tenebrio molitor) genome: a resource for the emerging insects as food and feed industry.</title>
        <authorList>
            <person name="Eriksson T."/>
            <person name="Andere A."/>
            <person name="Kelstrup H."/>
            <person name="Emery V."/>
            <person name="Picard C."/>
        </authorList>
    </citation>
    <scope>NUCLEOTIDE SEQUENCE</scope>
    <source>
        <strain evidence="3">Stoneville</strain>
        <tissue evidence="3">Whole head</tissue>
    </source>
</reference>
<comment type="caution">
    <text evidence="3">The sequence shown here is derived from an EMBL/GenBank/DDBJ whole genome shotgun (WGS) entry which is preliminary data.</text>
</comment>
<sequence length="599" mass="69894">MELPIKIDKTVCLEVKNFVESACKKSPPSPPSPWKSSSSPATCGVLILRRRPRVVVFTCPESGSAPVFFEKRRVRRREPPRIVNIQSAIGVARPASGTPSHFHTHHDATIPGQKLFGTVSVWEVDQMKRRRLFYGRDGVRRPSLAGAAECDADDQLKFSKSPRRAGRDRSGGGDRRGKFFGGVATHLNIPTNTHRLLQTTPTSFFFGQHVARAVDFSPVFARRIRPSPYGKKRIISTSYLRWSVFEMRKEGNINERETEIAESEERKQQEKKSGMSEEGTNPFEKSSRTGRSPSRSEEGNKNKKIDKKMKTMIREGTARIREENKVLRKELAAVREEMKGREEKWQAEKVDWMERMKMIEEKMKQREKKERKNNIIITGIGGIRENIERGVKEWLEREIGVKVNMDKENVNRKRSMKGKVATERVQMGRSRGKKRKEKGKRLRGNNDRGEIWIKEKRQEMREEGCMERKVHIGNKWWKIMTIYSRDEDNKKTCRRRKERKQGKEEEEHEIGKKRGKMGKENPKTKWKMQRGRDSWNGSKKIDGSREGTWIDYGIVNEEAWERIEEFRIKERVESDHLPLEISIERTNHEEKGKERAKEE</sequence>
<feature type="compositionally biased region" description="Basic and acidic residues" evidence="2">
    <location>
        <begin position="165"/>
        <end position="177"/>
    </location>
</feature>
<evidence type="ECO:0000256" key="2">
    <source>
        <dbReference type="SAM" id="MobiDB-lite"/>
    </source>
</evidence>